<feature type="transmembrane region" description="Helical" evidence="1">
    <location>
        <begin position="166"/>
        <end position="186"/>
    </location>
</feature>
<feature type="transmembrane region" description="Helical" evidence="1">
    <location>
        <begin position="129"/>
        <end position="154"/>
    </location>
</feature>
<dbReference type="Proteomes" id="UP001176468">
    <property type="component" value="Unassembled WGS sequence"/>
</dbReference>
<evidence type="ECO:0000313" key="3">
    <source>
        <dbReference type="Proteomes" id="UP001176468"/>
    </source>
</evidence>
<feature type="transmembrane region" description="Helical" evidence="1">
    <location>
        <begin position="341"/>
        <end position="358"/>
    </location>
</feature>
<keyword evidence="1" id="KW-0812">Transmembrane</keyword>
<organism evidence="2 3">
    <name type="scientific">Sphingomonas immobilis</name>
    <dbReference type="NCBI Taxonomy" id="3063997"/>
    <lineage>
        <taxon>Bacteria</taxon>
        <taxon>Pseudomonadati</taxon>
        <taxon>Pseudomonadota</taxon>
        <taxon>Alphaproteobacteria</taxon>
        <taxon>Sphingomonadales</taxon>
        <taxon>Sphingomonadaceae</taxon>
        <taxon>Sphingomonas</taxon>
    </lineage>
</organism>
<evidence type="ECO:0008006" key="4">
    <source>
        <dbReference type="Google" id="ProtNLM"/>
    </source>
</evidence>
<accession>A0ABT8ZZQ6</accession>
<evidence type="ECO:0000256" key="1">
    <source>
        <dbReference type="SAM" id="Phobius"/>
    </source>
</evidence>
<dbReference type="EMBL" id="JAUQSZ010000007">
    <property type="protein sequence ID" value="MDO7843061.1"/>
    <property type="molecule type" value="Genomic_DNA"/>
</dbReference>
<keyword evidence="1" id="KW-0472">Membrane</keyword>
<protein>
    <recommendedName>
        <fullName evidence="4">Glycosyltransferase RgtA/B/C/D-like domain-containing protein</fullName>
    </recommendedName>
</protein>
<evidence type="ECO:0000313" key="2">
    <source>
        <dbReference type="EMBL" id="MDO7843061.1"/>
    </source>
</evidence>
<name>A0ABT8ZZQ6_9SPHN</name>
<feature type="transmembrane region" description="Helical" evidence="1">
    <location>
        <begin position="55"/>
        <end position="78"/>
    </location>
</feature>
<feature type="transmembrane region" description="Helical" evidence="1">
    <location>
        <begin position="365"/>
        <end position="382"/>
    </location>
</feature>
<proteinExistence type="predicted"/>
<sequence length="435" mass="46692">MVLLLAAAAIQLAAYWPGIVYWDAVRQYGQALSGDFDDWHPPVMGWVWRRFASVWLGPAPMLLLQLGLYWAGFALLVARAGRSRLALAIALCALLPFSLATMGSVLKDCLMAGALLSAAGLLAWGRGRWLAVALLLFAATLRFNALFAALPLLVVALPPAWRAMRLRFAGCVIAATIVLGLAMPLANRAIGAKPSGVALSLVIFDLGGITEHSGVDAFPPLPIANPVAVNHACYAPVRWDRYAWWVDEPCPIQFAAIRDAFAARHESPYLFWLRAIAAHPLAYAEHRLAHTNVNLRFLVRDEIERPVQPQSAPNPWGYAISKNGFEPAIDAAAVWSAGTPLGWPICWLALALGALLLHAKGIAQALAISALLYGGTYLIFSVAPDLRYHLWTMIAAALAFVMAAASASPRRIALALLPALAVATLAASARLGLWG</sequence>
<feature type="transmembrane region" description="Helical" evidence="1">
    <location>
        <begin position="388"/>
        <end position="405"/>
    </location>
</feature>
<feature type="transmembrane region" description="Helical" evidence="1">
    <location>
        <begin position="85"/>
        <end position="106"/>
    </location>
</feature>
<gene>
    <name evidence="2" type="ORF">Q5H94_12065</name>
</gene>
<dbReference type="RefSeq" id="WP_304561513.1">
    <property type="nucleotide sequence ID" value="NZ_JAUQSZ010000007.1"/>
</dbReference>
<feature type="transmembrane region" description="Helical" evidence="1">
    <location>
        <begin position="412"/>
        <end position="433"/>
    </location>
</feature>
<keyword evidence="1" id="KW-1133">Transmembrane helix</keyword>
<keyword evidence="3" id="KW-1185">Reference proteome</keyword>
<comment type="caution">
    <text evidence="2">The sequence shown here is derived from an EMBL/GenBank/DDBJ whole genome shotgun (WGS) entry which is preliminary data.</text>
</comment>
<reference evidence="2" key="1">
    <citation type="submission" date="2023-07" db="EMBL/GenBank/DDBJ databases">
        <authorList>
            <person name="Kim M.K."/>
        </authorList>
    </citation>
    <scope>NUCLEOTIDE SEQUENCE</scope>
    <source>
        <strain evidence="2">CA1-15</strain>
    </source>
</reference>